<evidence type="ECO:0000259" key="2">
    <source>
        <dbReference type="Pfam" id="PF01613"/>
    </source>
</evidence>
<reference evidence="3" key="1">
    <citation type="submission" date="2021-01" db="EMBL/GenBank/DDBJ databases">
        <authorList>
            <person name="Corre E."/>
            <person name="Pelletier E."/>
            <person name="Niang G."/>
            <person name="Scheremetjew M."/>
            <person name="Finn R."/>
            <person name="Kale V."/>
            <person name="Holt S."/>
            <person name="Cochrane G."/>
            <person name="Meng A."/>
            <person name="Brown T."/>
            <person name="Cohen L."/>
        </authorList>
    </citation>
    <scope>NUCLEOTIDE SEQUENCE</scope>
    <source>
        <strain evidence="3">CCMP1452</strain>
    </source>
</reference>
<dbReference type="Pfam" id="PF01613">
    <property type="entry name" value="Flavin_Reduct"/>
    <property type="match status" value="1"/>
</dbReference>
<dbReference type="GO" id="GO:0010181">
    <property type="term" value="F:FMN binding"/>
    <property type="evidence" value="ECO:0007669"/>
    <property type="project" value="InterPro"/>
</dbReference>
<organism evidence="3">
    <name type="scientific">Eucampia antarctica</name>
    <dbReference type="NCBI Taxonomy" id="49252"/>
    <lineage>
        <taxon>Eukaryota</taxon>
        <taxon>Sar</taxon>
        <taxon>Stramenopiles</taxon>
        <taxon>Ochrophyta</taxon>
        <taxon>Bacillariophyta</taxon>
        <taxon>Mediophyceae</taxon>
        <taxon>Biddulphiophycidae</taxon>
        <taxon>Hemiaulales</taxon>
        <taxon>Hemiaulaceae</taxon>
        <taxon>Eucampia</taxon>
    </lineage>
</organism>
<dbReference type="AlphaFoldDB" id="A0A7S2RNZ4"/>
<dbReference type="EMBL" id="HBHI01016513">
    <property type="protein sequence ID" value="CAD9676633.1"/>
    <property type="molecule type" value="Transcribed_RNA"/>
</dbReference>
<sequence>MNNNMMLLPLFLCTILSACLAFEVTNSPPLIDVPTYALATVCRDGTTNMNILTYATPISIRPDRIWSIGLFKGTLSHENFQRTGRAILQLLDESHSKLVPSLGGTCGRDVDKRAESEKLNFPWVKLPNSSENDEKDELQQQPLVLPGCPHYIVLSLVDGKLIDAGSHDVALCKVDEMFVSDDCELDDTASTKASYLSTNRLREKGIITEQGRVAE</sequence>
<feature type="chain" id="PRO_5031420673" description="Flavin reductase like domain-containing protein" evidence="1">
    <location>
        <begin position="22"/>
        <end position="215"/>
    </location>
</feature>
<feature type="signal peptide" evidence="1">
    <location>
        <begin position="1"/>
        <end position="21"/>
    </location>
</feature>
<feature type="domain" description="Flavin reductase like" evidence="2">
    <location>
        <begin position="37"/>
        <end position="182"/>
    </location>
</feature>
<dbReference type="SUPFAM" id="SSF50475">
    <property type="entry name" value="FMN-binding split barrel"/>
    <property type="match status" value="1"/>
</dbReference>
<name>A0A7S2RNZ4_9STRA</name>
<dbReference type="InterPro" id="IPR002563">
    <property type="entry name" value="Flavin_Rdtase-like_dom"/>
</dbReference>
<keyword evidence="1" id="KW-0732">Signal</keyword>
<dbReference type="InterPro" id="IPR012349">
    <property type="entry name" value="Split_barrel_FMN-bd"/>
</dbReference>
<evidence type="ECO:0000256" key="1">
    <source>
        <dbReference type="SAM" id="SignalP"/>
    </source>
</evidence>
<proteinExistence type="predicted"/>
<dbReference type="Gene3D" id="2.30.110.10">
    <property type="entry name" value="Electron Transport, Fmn-binding Protein, Chain A"/>
    <property type="match status" value="1"/>
</dbReference>
<evidence type="ECO:0000313" key="3">
    <source>
        <dbReference type="EMBL" id="CAD9676633.1"/>
    </source>
</evidence>
<protein>
    <recommendedName>
        <fullName evidence="2">Flavin reductase like domain-containing protein</fullName>
    </recommendedName>
</protein>
<accession>A0A7S2RNZ4</accession>
<gene>
    <name evidence="3" type="ORF">EANT1437_LOCUS8496</name>
</gene>